<dbReference type="eggNOG" id="KOG0768">
    <property type="taxonomic scope" value="Eukaryota"/>
</dbReference>
<keyword evidence="5" id="KW-0677">Repeat</keyword>
<dbReference type="PRINTS" id="PR00926">
    <property type="entry name" value="MITOCARRIER"/>
</dbReference>
<evidence type="ECO:0000256" key="8">
    <source>
        <dbReference type="PROSITE-ProRule" id="PRU00282"/>
    </source>
</evidence>
<feature type="repeat" description="Solcar" evidence="8">
    <location>
        <begin position="194"/>
        <end position="284"/>
    </location>
</feature>
<evidence type="ECO:0000256" key="1">
    <source>
        <dbReference type="ARBA" id="ARBA00004141"/>
    </source>
</evidence>
<dbReference type="STRING" id="88036.D8RAU0"/>
<evidence type="ECO:0000256" key="3">
    <source>
        <dbReference type="ARBA" id="ARBA00022448"/>
    </source>
</evidence>
<evidence type="ECO:0000313" key="12">
    <source>
        <dbReference type="Proteomes" id="UP000001514"/>
    </source>
</evidence>
<evidence type="ECO:0000256" key="10">
    <source>
        <dbReference type="SAM" id="Phobius"/>
    </source>
</evidence>
<sequence>MNNLTVLERAAIGAAAGGIAGAFTYACLHPLDTIKTRLQTRGAAEAYKGSIDAAVKILQSKGLAGFYSGISAVIVGSMVSSAIYFGTCEFGKSFLSKVAKFPPLLVPPVAGAMGNIVSSAILVPKEVITQRMQAGAKGRSWNVLMRTLERDGLKGLYVGYSAALLRNLPSGVINFSTFEYLRVAWLRVSGQDSLEPWQSVSSGALAGAIAAALTTPMDVVKTRLMTQSRERAAAFTYEGVTRTLERIWIEEGWAGVTRGMGPRLLHSACFSAIGFFAFETARFEILKRHVANKQAEVLEVEVDEKK</sequence>
<evidence type="ECO:0008006" key="13">
    <source>
        <dbReference type="Google" id="ProtNLM"/>
    </source>
</evidence>
<dbReference type="Gramene" id="EFJ30372">
    <property type="protein sequence ID" value="EFJ30372"/>
    <property type="gene ID" value="SELMODRAFT_89163"/>
</dbReference>
<dbReference type="OMA" id="FTHFITL"/>
<keyword evidence="12" id="KW-1185">Reference proteome</keyword>
<evidence type="ECO:0000313" key="11">
    <source>
        <dbReference type="EMBL" id="EFJ30372.1"/>
    </source>
</evidence>
<keyword evidence="7 8" id="KW-0472">Membrane</keyword>
<organism evidence="12">
    <name type="scientific">Selaginella moellendorffii</name>
    <name type="common">Spikemoss</name>
    <dbReference type="NCBI Taxonomy" id="88036"/>
    <lineage>
        <taxon>Eukaryota</taxon>
        <taxon>Viridiplantae</taxon>
        <taxon>Streptophyta</taxon>
        <taxon>Embryophyta</taxon>
        <taxon>Tracheophyta</taxon>
        <taxon>Lycopodiopsida</taxon>
        <taxon>Selaginellales</taxon>
        <taxon>Selaginellaceae</taxon>
        <taxon>Selaginella</taxon>
    </lineage>
</organism>
<proteinExistence type="inferred from homology"/>
<dbReference type="PROSITE" id="PS50920">
    <property type="entry name" value="SOLCAR"/>
    <property type="match status" value="3"/>
</dbReference>
<evidence type="ECO:0000256" key="6">
    <source>
        <dbReference type="ARBA" id="ARBA00022989"/>
    </source>
</evidence>
<dbReference type="Gene3D" id="1.50.40.10">
    <property type="entry name" value="Mitochondrial carrier domain"/>
    <property type="match status" value="2"/>
</dbReference>
<dbReference type="PANTHER" id="PTHR45667">
    <property type="entry name" value="S-ADENOSYLMETHIONINE MITOCHONDRIAL CARRIER PROTEIN"/>
    <property type="match status" value="1"/>
</dbReference>
<dbReference type="FunCoup" id="D8RAU0">
    <property type="interactions" value="557"/>
</dbReference>
<keyword evidence="4 8" id="KW-0812">Transmembrane</keyword>
<feature type="repeat" description="Solcar" evidence="8">
    <location>
        <begin position="102"/>
        <end position="184"/>
    </location>
</feature>
<feature type="transmembrane region" description="Helical" evidence="10">
    <location>
        <begin position="105"/>
        <end position="123"/>
    </location>
</feature>
<dbReference type="HOGENOM" id="CLU_015166_3_7_1"/>
<dbReference type="GO" id="GO:0005743">
    <property type="term" value="C:mitochondrial inner membrane"/>
    <property type="evidence" value="ECO:0000318"/>
    <property type="project" value="GO_Central"/>
</dbReference>
<evidence type="ECO:0000256" key="2">
    <source>
        <dbReference type="ARBA" id="ARBA00006375"/>
    </source>
</evidence>
<comment type="subcellular location">
    <subcellularLocation>
        <location evidence="1">Membrane</location>
        <topology evidence="1">Multi-pass membrane protein</topology>
    </subcellularLocation>
</comment>
<dbReference type="InParanoid" id="D8RAU0"/>
<keyword evidence="6 10" id="KW-1133">Transmembrane helix</keyword>
<feature type="repeat" description="Solcar" evidence="8">
    <location>
        <begin position="8"/>
        <end position="94"/>
    </location>
</feature>
<dbReference type="InterPro" id="IPR002067">
    <property type="entry name" value="MCP"/>
</dbReference>
<dbReference type="GO" id="GO:0000095">
    <property type="term" value="F:S-adenosyl-L-methionine transmembrane transporter activity"/>
    <property type="evidence" value="ECO:0000318"/>
    <property type="project" value="GO_Central"/>
</dbReference>
<dbReference type="Proteomes" id="UP000001514">
    <property type="component" value="Unassembled WGS sequence"/>
</dbReference>
<dbReference type="InterPro" id="IPR023395">
    <property type="entry name" value="MCP_dom_sf"/>
</dbReference>
<evidence type="ECO:0000256" key="5">
    <source>
        <dbReference type="ARBA" id="ARBA00022737"/>
    </source>
</evidence>
<dbReference type="Pfam" id="PF00153">
    <property type="entry name" value="Mito_carr"/>
    <property type="match status" value="3"/>
</dbReference>
<evidence type="ECO:0000256" key="4">
    <source>
        <dbReference type="ARBA" id="ARBA00022692"/>
    </source>
</evidence>
<feature type="transmembrane region" description="Helical" evidence="10">
    <location>
        <begin position="12"/>
        <end position="31"/>
    </location>
</feature>
<dbReference type="FunFam" id="1.50.40.10:FF:000097">
    <property type="entry name" value="Protein MITOFERRINLIKE 1, chloroplastic"/>
    <property type="match status" value="1"/>
</dbReference>
<dbReference type="InterPro" id="IPR018108">
    <property type="entry name" value="MCP_transmembrane"/>
</dbReference>
<dbReference type="SUPFAM" id="SSF103506">
    <property type="entry name" value="Mitochondrial carrier"/>
    <property type="match status" value="1"/>
</dbReference>
<evidence type="ECO:0000256" key="9">
    <source>
        <dbReference type="RuleBase" id="RU000488"/>
    </source>
</evidence>
<reference evidence="11 12" key="1">
    <citation type="journal article" date="2011" name="Science">
        <title>The Selaginella genome identifies genetic changes associated with the evolution of vascular plants.</title>
        <authorList>
            <person name="Banks J.A."/>
            <person name="Nishiyama T."/>
            <person name="Hasebe M."/>
            <person name="Bowman J.L."/>
            <person name="Gribskov M."/>
            <person name="dePamphilis C."/>
            <person name="Albert V.A."/>
            <person name="Aono N."/>
            <person name="Aoyama T."/>
            <person name="Ambrose B.A."/>
            <person name="Ashton N.W."/>
            <person name="Axtell M.J."/>
            <person name="Barker E."/>
            <person name="Barker M.S."/>
            <person name="Bennetzen J.L."/>
            <person name="Bonawitz N.D."/>
            <person name="Chapple C."/>
            <person name="Cheng C."/>
            <person name="Correa L.G."/>
            <person name="Dacre M."/>
            <person name="DeBarry J."/>
            <person name="Dreyer I."/>
            <person name="Elias M."/>
            <person name="Engstrom E.M."/>
            <person name="Estelle M."/>
            <person name="Feng L."/>
            <person name="Finet C."/>
            <person name="Floyd S.K."/>
            <person name="Frommer W.B."/>
            <person name="Fujita T."/>
            <person name="Gramzow L."/>
            <person name="Gutensohn M."/>
            <person name="Harholt J."/>
            <person name="Hattori M."/>
            <person name="Heyl A."/>
            <person name="Hirai T."/>
            <person name="Hiwatashi Y."/>
            <person name="Ishikawa M."/>
            <person name="Iwata M."/>
            <person name="Karol K.G."/>
            <person name="Koehler B."/>
            <person name="Kolukisaoglu U."/>
            <person name="Kubo M."/>
            <person name="Kurata T."/>
            <person name="Lalonde S."/>
            <person name="Li K."/>
            <person name="Li Y."/>
            <person name="Litt A."/>
            <person name="Lyons E."/>
            <person name="Manning G."/>
            <person name="Maruyama T."/>
            <person name="Michael T.P."/>
            <person name="Mikami K."/>
            <person name="Miyazaki S."/>
            <person name="Morinaga S."/>
            <person name="Murata T."/>
            <person name="Mueller-Roeber B."/>
            <person name="Nelson D.R."/>
            <person name="Obara M."/>
            <person name="Oguri Y."/>
            <person name="Olmstead R.G."/>
            <person name="Onodera N."/>
            <person name="Petersen B.L."/>
            <person name="Pils B."/>
            <person name="Prigge M."/>
            <person name="Rensing S.A."/>
            <person name="Riano-Pachon D.M."/>
            <person name="Roberts A.W."/>
            <person name="Sato Y."/>
            <person name="Scheller H.V."/>
            <person name="Schulz B."/>
            <person name="Schulz C."/>
            <person name="Shakirov E.V."/>
            <person name="Shibagaki N."/>
            <person name="Shinohara N."/>
            <person name="Shippen D.E."/>
            <person name="Soerensen I."/>
            <person name="Sotooka R."/>
            <person name="Sugimoto N."/>
            <person name="Sugita M."/>
            <person name="Sumikawa N."/>
            <person name="Tanurdzic M."/>
            <person name="Theissen G."/>
            <person name="Ulvskov P."/>
            <person name="Wakazuki S."/>
            <person name="Weng J.K."/>
            <person name="Willats W.W."/>
            <person name="Wipf D."/>
            <person name="Wolf P.G."/>
            <person name="Yang L."/>
            <person name="Zimmer A.D."/>
            <person name="Zhu Q."/>
            <person name="Mitros T."/>
            <person name="Hellsten U."/>
            <person name="Loque D."/>
            <person name="Otillar R."/>
            <person name="Salamov A."/>
            <person name="Schmutz J."/>
            <person name="Shapiro H."/>
            <person name="Lindquist E."/>
            <person name="Lucas S."/>
            <person name="Rokhsar D."/>
            <person name="Grigoriev I.V."/>
        </authorList>
    </citation>
    <scope>NUCLEOTIDE SEQUENCE [LARGE SCALE GENOMIC DNA]</scope>
</reference>
<keyword evidence="3 9" id="KW-0813">Transport</keyword>
<dbReference type="OrthoDB" id="276989at2759"/>
<evidence type="ECO:0000256" key="7">
    <source>
        <dbReference type="ARBA" id="ARBA00023136"/>
    </source>
</evidence>
<comment type="similarity">
    <text evidence="2 9">Belongs to the mitochondrial carrier (TC 2.A.29) family.</text>
</comment>
<dbReference type="AlphaFoldDB" id="D8RAU0"/>
<feature type="transmembrane region" description="Helical" evidence="10">
    <location>
        <begin position="66"/>
        <end position="85"/>
    </location>
</feature>
<name>D8RAU0_SELML</name>
<accession>D8RAU0</accession>
<dbReference type="KEGG" id="smo:SELMODRAFT_89163"/>
<gene>
    <name evidence="11" type="ORF">SELMODRAFT_89163</name>
</gene>
<dbReference type="EMBL" id="GL377575">
    <property type="protein sequence ID" value="EFJ30372.1"/>
    <property type="molecule type" value="Genomic_DNA"/>
</dbReference>
<protein>
    <recommendedName>
        <fullName evidence="13">MC family transporter</fullName>
    </recommendedName>
</protein>